<keyword evidence="14 17" id="KW-0496">Mitochondrion</keyword>
<reference evidence="20" key="1">
    <citation type="submission" date="2023-09" db="EMBL/GenBank/DDBJ databases">
        <title>Mitochondrial Genomes of Fishes Derived by Genome Skimming.</title>
        <authorList>
            <person name="Bemis K."/>
            <person name="Collins A."/>
            <person name="Craine J.M."/>
            <person name="Hoban M."/>
            <person name="Leopold D.R."/>
            <person name="Meyer C."/>
            <person name="Murphy K.R."/>
            <person name="Pitassy D.E."/>
            <person name="Whitney J."/>
        </authorList>
    </citation>
    <scope>NUCLEOTIDE SEQUENCE</scope>
</reference>
<evidence type="ECO:0000256" key="3">
    <source>
        <dbReference type="ARBA" id="ARBA00012944"/>
    </source>
</evidence>
<sequence length="348" mass="37893">MSPYLPPLMGLAMLAGTSLTVSSSHWFPAWMGLELATLAIIPLMLRYHHPRCVEAATKYFLVQAFASALLLFAILSSAWLSGEYHVNSMHHSLPCTLAAIALAIKLGLAPFHTWVPDVLQGLDLGVGLVLSTWQKIAPMSLLLQMTFMPFNLALFIGLTSVLVGAWGGLNQTQTRKLMAFSSTAQMGWIVMTVLIDPRTALFAFMLYLTMTSCAFMVLLYNSATSMTRLSSSWSFTPTLTALAPLVLLSMGGLPPLSGFGMKWSIMYTLITEGYPLAALFAALSSLLGLFFYVRLCYAFSFTSAPTPLTATPAWRGPRRFWILPMAFTAIAATCLLPILPSALALPPF</sequence>
<feature type="transmembrane region" description="Helical" evidence="17">
    <location>
        <begin position="27"/>
        <end position="47"/>
    </location>
</feature>
<evidence type="ECO:0000256" key="7">
    <source>
        <dbReference type="ARBA" id="ARBA00022692"/>
    </source>
</evidence>
<accession>A0AA51X2E3</accession>
<dbReference type="InterPro" id="IPR003917">
    <property type="entry name" value="NADH_UbQ_OxRdtase_chain2"/>
</dbReference>
<protein>
    <recommendedName>
        <fullName evidence="4 17">NADH-ubiquinone oxidoreductase chain 2</fullName>
        <ecNumber evidence="3 17">7.1.1.2</ecNumber>
    </recommendedName>
</protein>
<name>A0AA51X2E3_9TELE</name>
<geneLocation type="mitochondrion" evidence="20"/>
<dbReference type="GO" id="GO:0005743">
    <property type="term" value="C:mitochondrial inner membrane"/>
    <property type="evidence" value="ECO:0007669"/>
    <property type="project" value="UniProtKB-SubCell"/>
</dbReference>
<feature type="transmembrane region" description="Helical" evidence="17">
    <location>
        <begin position="177"/>
        <end position="195"/>
    </location>
</feature>
<evidence type="ECO:0000256" key="4">
    <source>
        <dbReference type="ARBA" id="ARBA00021008"/>
    </source>
</evidence>
<comment type="function">
    <text evidence="17">Core subunit of the mitochondrial membrane respiratory chain NADH dehydrogenase (Complex I) which catalyzes electron transfer from NADH through the respiratory chain, using ubiquinone as an electron acceptor. Essential for the catalytic activity and assembly of complex I.</text>
</comment>
<dbReference type="Pfam" id="PF06444">
    <property type="entry name" value="NADH_dehy_S2_C"/>
    <property type="match status" value="1"/>
</dbReference>
<comment type="subcellular location">
    <subcellularLocation>
        <location evidence="1 17">Mitochondrion inner membrane</location>
        <topology evidence="1 17">Multi-pass membrane protein</topology>
    </subcellularLocation>
</comment>
<feature type="transmembrane region" description="Helical" evidence="17">
    <location>
        <begin position="59"/>
        <end position="80"/>
    </location>
</feature>
<evidence type="ECO:0000256" key="15">
    <source>
        <dbReference type="ARBA" id="ARBA00023136"/>
    </source>
</evidence>
<feature type="transmembrane region" description="Helical" evidence="17">
    <location>
        <begin position="320"/>
        <end position="339"/>
    </location>
</feature>
<proteinExistence type="inferred from homology"/>
<evidence type="ECO:0000256" key="17">
    <source>
        <dbReference type="RuleBase" id="RU003403"/>
    </source>
</evidence>
<evidence type="ECO:0000256" key="16">
    <source>
        <dbReference type="ARBA" id="ARBA00049551"/>
    </source>
</evidence>
<keyword evidence="15 17" id="KW-0472">Membrane</keyword>
<keyword evidence="10 17" id="KW-0249">Electron transport</keyword>
<evidence type="ECO:0000256" key="11">
    <source>
        <dbReference type="ARBA" id="ARBA00022989"/>
    </source>
</evidence>
<dbReference type="PANTHER" id="PTHR46552">
    <property type="entry name" value="NADH-UBIQUINONE OXIDOREDUCTASE CHAIN 2"/>
    <property type="match status" value="1"/>
</dbReference>
<evidence type="ECO:0000256" key="12">
    <source>
        <dbReference type="ARBA" id="ARBA00023027"/>
    </source>
</evidence>
<feature type="transmembrane region" description="Helical" evidence="17">
    <location>
        <begin position="201"/>
        <end position="220"/>
    </location>
</feature>
<keyword evidence="9 17" id="KW-1278">Translocase</keyword>
<keyword evidence="5" id="KW-0813">Transport</keyword>
<feature type="domain" description="NADH:quinone oxidoreductase/Mrp antiporter transmembrane" evidence="18">
    <location>
        <begin position="23"/>
        <end position="287"/>
    </location>
</feature>
<keyword evidence="13 17" id="KW-0830">Ubiquinone</keyword>
<dbReference type="EC" id="7.1.1.2" evidence="3 17"/>
<evidence type="ECO:0000256" key="2">
    <source>
        <dbReference type="ARBA" id="ARBA00007012"/>
    </source>
</evidence>
<comment type="catalytic activity">
    <reaction evidence="16 17">
        <text>a ubiquinone + NADH + 5 H(+)(in) = a ubiquinol + NAD(+) + 4 H(+)(out)</text>
        <dbReference type="Rhea" id="RHEA:29091"/>
        <dbReference type="Rhea" id="RHEA-COMP:9565"/>
        <dbReference type="Rhea" id="RHEA-COMP:9566"/>
        <dbReference type="ChEBI" id="CHEBI:15378"/>
        <dbReference type="ChEBI" id="CHEBI:16389"/>
        <dbReference type="ChEBI" id="CHEBI:17976"/>
        <dbReference type="ChEBI" id="CHEBI:57540"/>
        <dbReference type="ChEBI" id="CHEBI:57945"/>
        <dbReference type="EC" id="7.1.1.2"/>
    </reaction>
</comment>
<evidence type="ECO:0000256" key="1">
    <source>
        <dbReference type="ARBA" id="ARBA00004448"/>
    </source>
</evidence>
<evidence type="ECO:0000256" key="8">
    <source>
        <dbReference type="ARBA" id="ARBA00022792"/>
    </source>
</evidence>
<evidence type="ECO:0000259" key="18">
    <source>
        <dbReference type="Pfam" id="PF00361"/>
    </source>
</evidence>
<evidence type="ECO:0000256" key="14">
    <source>
        <dbReference type="ARBA" id="ARBA00023128"/>
    </source>
</evidence>
<feature type="domain" description="NADH dehydrogenase subunit 2 C-terminal" evidence="19">
    <location>
        <begin position="289"/>
        <end position="340"/>
    </location>
</feature>
<dbReference type="EMBL" id="OR546217">
    <property type="protein sequence ID" value="WMY90488.1"/>
    <property type="molecule type" value="Genomic_DNA"/>
</dbReference>
<keyword evidence="12 17" id="KW-0520">NAD</keyword>
<evidence type="ECO:0000256" key="10">
    <source>
        <dbReference type="ARBA" id="ARBA00022982"/>
    </source>
</evidence>
<keyword evidence="7 17" id="KW-0812">Transmembrane</keyword>
<feature type="transmembrane region" description="Helical" evidence="17">
    <location>
        <begin position="232"/>
        <end position="253"/>
    </location>
</feature>
<dbReference type="PRINTS" id="PR01436">
    <property type="entry name" value="NADHDHGNASE2"/>
</dbReference>
<evidence type="ECO:0000256" key="13">
    <source>
        <dbReference type="ARBA" id="ARBA00023075"/>
    </source>
</evidence>
<dbReference type="PANTHER" id="PTHR46552:SF1">
    <property type="entry name" value="NADH-UBIQUINONE OXIDOREDUCTASE CHAIN 2"/>
    <property type="match status" value="1"/>
</dbReference>
<dbReference type="Pfam" id="PF00361">
    <property type="entry name" value="Proton_antipo_M"/>
    <property type="match status" value="1"/>
</dbReference>
<evidence type="ECO:0000259" key="19">
    <source>
        <dbReference type="Pfam" id="PF06444"/>
    </source>
</evidence>
<feature type="transmembrane region" description="Helical" evidence="17">
    <location>
        <begin position="273"/>
        <end position="299"/>
    </location>
</feature>
<dbReference type="GO" id="GO:0008137">
    <property type="term" value="F:NADH dehydrogenase (ubiquinone) activity"/>
    <property type="evidence" value="ECO:0007669"/>
    <property type="project" value="UniProtKB-EC"/>
</dbReference>
<keyword evidence="6 17" id="KW-0679">Respiratory chain</keyword>
<keyword evidence="8 17" id="KW-0999">Mitochondrion inner membrane</keyword>
<dbReference type="AlphaFoldDB" id="A0AA51X2E3"/>
<keyword evidence="11 17" id="KW-1133">Transmembrane helix</keyword>
<evidence type="ECO:0000256" key="6">
    <source>
        <dbReference type="ARBA" id="ARBA00022660"/>
    </source>
</evidence>
<dbReference type="GO" id="GO:0006120">
    <property type="term" value="P:mitochondrial electron transport, NADH to ubiquinone"/>
    <property type="evidence" value="ECO:0007669"/>
    <property type="project" value="InterPro"/>
</dbReference>
<evidence type="ECO:0000256" key="9">
    <source>
        <dbReference type="ARBA" id="ARBA00022967"/>
    </source>
</evidence>
<gene>
    <name evidence="20" type="primary">ND2</name>
</gene>
<evidence type="ECO:0000313" key="20">
    <source>
        <dbReference type="EMBL" id="WMY90488.1"/>
    </source>
</evidence>
<feature type="transmembrane region" description="Helical" evidence="17">
    <location>
        <begin position="141"/>
        <end position="165"/>
    </location>
</feature>
<comment type="similarity">
    <text evidence="2 17">Belongs to the complex I subunit 2 family.</text>
</comment>
<dbReference type="InterPro" id="IPR050175">
    <property type="entry name" value="Complex_I_Subunit_2"/>
</dbReference>
<dbReference type="InterPro" id="IPR001750">
    <property type="entry name" value="ND/Mrp_TM"/>
</dbReference>
<evidence type="ECO:0000256" key="5">
    <source>
        <dbReference type="ARBA" id="ARBA00022448"/>
    </source>
</evidence>
<dbReference type="InterPro" id="IPR010933">
    <property type="entry name" value="NADH_DH_su2_C"/>
</dbReference>
<organism evidence="20">
    <name type="scientific">Acanthemblemaria sp. AC-2023</name>
    <dbReference type="NCBI Taxonomy" id="3028466"/>
    <lineage>
        <taxon>Eukaryota</taxon>
        <taxon>Metazoa</taxon>
        <taxon>Chordata</taxon>
        <taxon>Craniata</taxon>
        <taxon>Vertebrata</taxon>
        <taxon>Euteleostomi</taxon>
        <taxon>Actinopterygii</taxon>
        <taxon>Neopterygii</taxon>
        <taxon>Teleostei</taxon>
        <taxon>Neoteleostei</taxon>
        <taxon>Acanthomorphata</taxon>
        <taxon>Ovalentaria</taxon>
        <taxon>Blenniimorphae</taxon>
        <taxon>Blenniiformes</taxon>
        <taxon>Blennioidei</taxon>
        <taxon>Chaenopsidae</taxon>
        <taxon>Acanthemblemaria</taxon>
    </lineage>
</organism>